<protein>
    <submittedName>
        <fullName evidence="2">Uncharacterized protein</fullName>
    </submittedName>
</protein>
<name>A0A7T5VDH2_9BACT</name>
<dbReference type="EMBL" id="CP054140">
    <property type="protein sequence ID" value="QQG65920.1"/>
    <property type="molecule type" value="Genomic_DNA"/>
</dbReference>
<proteinExistence type="predicted"/>
<dbReference type="RefSeq" id="WP_199261545.1">
    <property type="nucleotide sequence ID" value="NZ_CP054140.1"/>
</dbReference>
<evidence type="ECO:0000313" key="3">
    <source>
        <dbReference type="Proteomes" id="UP000596092"/>
    </source>
</evidence>
<evidence type="ECO:0000313" key="2">
    <source>
        <dbReference type="EMBL" id="QQG65920.1"/>
    </source>
</evidence>
<accession>A0A7T5VDH2</accession>
<dbReference type="AlphaFoldDB" id="A0A7T5VDH2"/>
<keyword evidence="3" id="KW-1185">Reference proteome</keyword>
<dbReference type="Proteomes" id="UP000596092">
    <property type="component" value="Chromosome"/>
</dbReference>
<feature type="region of interest" description="Disordered" evidence="1">
    <location>
        <begin position="90"/>
        <end position="116"/>
    </location>
</feature>
<reference evidence="2 3" key="1">
    <citation type="submission" date="2020-05" db="EMBL/GenBank/DDBJ databases">
        <title>Complete genome of Desulfobulbus oligotrophicus.</title>
        <authorList>
            <person name="Podar M."/>
        </authorList>
    </citation>
    <scope>NUCLEOTIDE SEQUENCE [LARGE SCALE GENOMIC DNA]</scope>
    <source>
        <strain evidence="2 3">Prop6</strain>
    </source>
</reference>
<sequence length="116" mass="13110">MTTFQSEWTVESAMAILAHPTVDSEIWASAVEWLLIYGPPEIKELLQQAGGHATSEQFPDLKPRGFSPDGDPCYTLYDLAKHMGISEEEARNHLLEKERKHGVRHGYTQDDTITLQ</sequence>
<organism evidence="2 3">
    <name type="scientific">Desulfobulbus oligotrophicus</name>
    <dbReference type="NCBI Taxonomy" id="1909699"/>
    <lineage>
        <taxon>Bacteria</taxon>
        <taxon>Pseudomonadati</taxon>
        <taxon>Thermodesulfobacteriota</taxon>
        <taxon>Desulfobulbia</taxon>
        <taxon>Desulfobulbales</taxon>
        <taxon>Desulfobulbaceae</taxon>
        <taxon>Desulfobulbus</taxon>
    </lineage>
</organism>
<evidence type="ECO:0000256" key="1">
    <source>
        <dbReference type="SAM" id="MobiDB-lite"/>
    </source>
</evidence>
<gene>
    <name evidence="2" type="ORF">HP555_08590</name>
</gene>
<dbReference type="KEGG" id="dog:HP555_08590"/>
<feature type="compositionally biased region" description="Basic and acidic residues" evidence="1">
    <location>
        <begin position="90"/>
        <end position="99"/>
    </location>
</feature>